<evidence type="ECO:0000256" key="1">
    <source>
        <dbReference type="SAM" id="MobiDB-lite"/>
    </source>
</evidence>
<keyword evidence="3" id="KW-1185">Reference proteome</keyword>
<feature type="compositionally biased region" description="Polar residues" evidence="1">
    <location>
        <begin position="297"/>
        <end position="307"/>
    </location>
</feature>
<dbReference type="Proteomes" id="UP000249363">
    <property type="component" value="Unassembled WGS sequence"/>
</dbReference>
<proteinExistence type="predicted"/>
<dbReference type="RefSeq" id="XP_040732792.1">
    <property type="nucleotide sequence ID" value="XM_040876637.1"/>
</dbReference>
<dbReference type="EMBL" id="MIKG01000007">
    <property type="protein sequence ID" value="RAO68276.1"/>
    <property type="molecule type" value="Genomic_DNA"/>
</dbReference>
<sequence>MSQNTTNGTVAIKLEDEQQPTLNQQFQSIDWDSERQLISSLAKLQELESKVRPSPLPIFSPLHHSQILSTILWCIQIHELRTLLPDRLLSPLNPIVNPRLLNSPSPSSTPIPRNPQALSAALRKSAIEGVAEINDFKSLWNSADMQAIWGKVDEKLAETKGAFPQEGAAGMWRVEYDEVLRGMDLEEQKHDGAGVVQMEVEVDDGEAQFPSSIYGSKEETASPKSVVESFQARQVPGFRVASTRNESTIIVSLGLAGLAFEIQEALTTESTATPSTTSTTTTSNATNKTSLPEWRVSTRQHSKTALSGTVTSRLESAIVAQLNSRPRKWDLRFLLVRPLPSII</sequence>
<organism evidence="2 3">
    <name type="scientific">Talaromyces amestolkiae</name>
    <dbReference type="NCBI Taxonomy" id="1196081"/>
    <lineage>
        <taxon>Eukaryota</taxon>
        <taxon>Fungi</taxon>
        <taxon>Dikarya</taxon>
        <taxon>Ascomycota</taxon>
        <taxon>Pezizomycotina</taxon>
        <taxon>Eurotiomycetes</taxon>
        <taxon>Eurotiomycetidae</taxon>
        <taxon>Eurotiales</taxon>
        <taxon>Trichocomaceae</taxon>
        <taxon>Talaromyces</taxon>
        <taxon>Talaromyces sect. Talaromyces</taxon>
    </lineage>
</organism>
<reference evidence="2 3" key="1">
    <citation type="journal article" date="2017" name="Biotechnol. Biofuels">
        <title>Differential beta-glucosidase expression as a function of carbon source availability in Talaromyces amestolkiae: a genomic and proteomic approach.</title>
        <authorList>
            <person name="de Eugenio L.I."/>
            <person name="Mendez-Liter J.A."/>
            <person name="Nieto-Dominguez M."/>
            <person name="Alonso L."/>
            <person name="Gil-Munoz J."/>
            <person name="Barriuso J."/>
            <person name="Prieto A."/>
            <person name="Martinez M.J."/>
        </authorList>
    </citation>
    <scope>NUCLEOTIDE SEQUENCE [LARGE SCALE GENOMIC DNA]</scope>
    <source>
        <strain evidence="2 3">CIB</strain>
    </source>
</reference>
<comment type="caution">
    <text evidence="2">The sequence shown here is derived from an EMBL/GenBank/DDBJ whole genome shotgun (WGS) entry which is preliminary data.</text>
</comment>
<gene>
    <name evidence="2" type="ORF">BHQ10_004288</name>
</gene>
<name>A0A364KXJ1_TALAM</name>
<dbReference type="GeneID" id="63793504"/>
<evidence type="ECO:0000313" key="3">
    <source>
        <dbReference type="Proteomes" id="UP000249363"/>
    </source>
</evidence>
<feature type="compositionally biased region" description="Low complexity" evidence="1">
    <location>
        <begin position="269"/>
        <end position="290"/>
    </location>
</feature>
<accession>A0A364KXJ1</accession>
<dbReference type="STRING" id="1196081.A0A364KXJ1"/>
<dbReference type="AlphaFoldDB" id="A0A364KXJ1"/>
<evidence type="ECO:0000313" key="2">
    <source>
        <dbReference type="EMBL" id="RAO68276.1"/>
    </source>
</evidence>
<dbReference type="OrthoDB" id="10254221at2759"/>
<feature type="region of interest" description="Disordered" evidence="1">
    <location>
        <begin position="269"/>
        <end position="307"/>
    </location>
</feature>
<protein>
    <submittedName>
        <fullName evidence="2">Uncharacterized protein</fullName>
    </submittedName>
</protein>